<protein>
    <recommendedName>
        <fullName evidence="1">non-specific serine/threonine protein kinase</fullName>
        <ecNumber evidence="1">2.7.11.1</ecNumber>
    </recommendedName>
</protein>
<dbReference type="CDD" id="cd14014">
    <property type="entry name" value="STKc_PknB_like"/>
    <property type="match status" value="1"/>
</dbReference>
<dbReference type="VEuPathDB" id="AmoebaDB:NAEGRDRAFT_66011"/>
<organism evidence="8">
    <name type="scientific">Naegleria gruberi</name>
    <name type="common">Amoeba</name>
    <dbReference type="NCBI Taxonomy" id="5762"/>
    <lineage>
        <taxon>Eukaryota</taxon>
        <taxon>Discoba</taxon>
        <taxon>Heterolobosea</taxon>
        <taxon>Tetramitia</taxon>
        <taxon>Eutetramitia</taxon>
        <taxon>Vahlkampfiidae</taxon>
        <taxon>Naegleria</taxon>
    </lineage>
</organism>
<dbReference type="GO" id="GO:0005524">
    <property type="term" value="F:ATP binding"/>
    <property type="evidence" value="ECO:0007669"/>
    <property type="project" value="UniProtKB-KW"/>
</dbReference>
<dbReference type="SMART" id="SM00220">
    <property type="entry name" value="S_TKc"/>
    <property type="match status" value="1"/>
</dbReference>
<dbReference type="InterPro" id="IPR000719">
    <property type="entry name" value="Prot_kinase_dom"/>
</dbReference>
<keyword evidence="5" id="KW-0067">ATP-binding</keyword>
<evidence type="ECO:0000256" key="3">
    <source>
        <dbReference type="ARBA" id="ARBA00022741"/>
    </source>
</evidence>
<dbReference type="Pfam" id="PF00069">
    <property type="entry name" value="Pkinase"/>
    <property type="match status" value="1"/>
</dbReference>
<keyword evidence="4" id="KW-0418">Kinase</keyword>
<dbReference type="GeneID" id="8859218"/>
<reference evidence="7 8" key="1">
    <citation type="journal article" date="2010" name="Cell">
        <title>The genome of Naegleria gruberi illuminates early eukaryotic versatility.</title>
        <authorList>
            <person name="Fritz-Laylin L.K."/>
            <person name="Prochnik S.E."/>
            <person name="Ginger M.L."/>
            <person name="Dacks J.B."/>
            <person name="Carpenter M.L."/>
            <person name="Field M.C."/>
            <person name="Kuo A."/>
            <person name="Paredez A."/>
            <person name="Chapman J."/>
            <person name="Pham J."/>
            <person name="Shu S."/>
            <person name="Neupane R."/>
            <person name="Cipriano M."/>
            <person name="Mancuso J."/>
            <person name="Tu H."/>
            <person name="Salamov A."/>
            <person name="Lindquist E."/>
            <person name="Shapiro H."/>
            <person name="Lucas S."/>
            <person name="Grigoriev I.V."/>
            <person name="Cande W.Z."/>
            <person name="Fulton C."/>
            <person name="Rokhsar D.S."/>
            <person name="Dawson S.C."/>
        </authorList>
    </citation>
    <scope>NUCLEOTIDE SEQUENCE [LARGE SCALE GENOMIC DNA]</scope>
    <source>
        <strain evidence="7 8">NEG-M</strain>
    </source>
</reference>
<dbReference type="Proteomes" id="UP000006671">
    <property type="component" value="Unassembled WGS sequence"/>
</dbReference>
<evidence type="ECO:0000256" key="4">
    <source>
        <dbReference type="ARBA" id="ARBA00022777"/>
    </source>
</evidence>
<dbReference type="OMA" id="YAMKVMV"/>
<name>D2VAX4_NAEGR</name>
<dbReference type="KEGG" id="ngr:NAEGRDRAFT_66011"/>
<dbReference type="SUPFAM" id="SSF56112">
    <property type="entry name" value="Protein kinase-like (PK-like)"/>
    <property type="match status" value="1"/>
</dbReference>
<evidence type="ECO:0000259" key="6">
    <source>
        <dbReference type="PROSITE" id="PS50011"/>
    </source>
</evidence>
<dbReference type="InParanoid" id="D2VAX4"/>
<dbReference type="InterPro" id="IPR011009">
    <property type="entry name" value="Kinase-like_dom_sf"/>
</dbReference>
<feature type="domain" description="Protein kinase" evidence="6">
    <location>
        <begin position="45"/>
        <end position="355"/>
    </location>
</feature>
<dbReference type="GO" id="GO:0004674">
    <property type="term" value="F:protein serine/threonine kinase activity"/>
    <property type="evidence" value="ECO:0007669"/>
    <property type="project" value="UniProtKB-EC"/>
</dbReference>
<dbReference type="Gene3D" id="1.10.510.10">
    <property type="entry name" value="Transferase(Phosphotransferase) domain 1"/>
    <property type="match status" value="1"/>
</dbReference>
<dbReference type="EMBL" id="GG738860">
    <property type="protein sequence ID" value="EFC46156.1"/>
    <property type="molecule type" value="Genomic_DNA"/>
</dbReference>
<evidence type="ECO:0000313" key="7">
    <source>
        <dbReference type="EMBL" id="EFC46156.1"/>
    </source>
</evidence>
<dbReference type="PANTHER" id="PTHR43671:SF13">
    <property type="entry name" value="SERINE_THREONINE-PROTEIN KINASE NEK2"/>
    <property type="match status" value="1"/>
</dbReference>
<proteinExistence type="predicted"/>
<evidence type="ECO:0000256" key="1">
    <source>
        <dbReference type="ARBA" id="ARBA00012513"/>
    </source>
</evidence>
<sequence length="542" mass="60472">MGNRTSMSEDSDGFLNREASDMLFNGKPASSGNTFCAIGKVYGSYEVVSKIGEGAFGQVFKVKRVREDRSPSVRNAHSPLSAVNSKIFDTVFNQPTRKSTATYSSPTPSCQFYAMKVMVAPTSSTTTNTTQMVNAQAKIDNEINILKSLDHQNVLKYIDQFYLKIDFTPKIKKDAIALVSEYCDGGSLGDIIDLGQTSRLPYKKLVEWFSSMVDVLVYFEKKGVIHRDIKPGNLLLSSGVVKLADFGLAKSVMEVTLTQNHTICGSPIYISPEVAFRNAYSSKADVFSMGITFLEVCSGVSHEQFASFFQSDMVDLQPLLEKIKLPSLRTLISLCIAANPADRISVEQLSKHPILQAYRFLISEQTPKDPKNVTFLNVLIGAIELIYQSGDVHMGKEICKGLDLINNVLPNQSLLDSIYEGEHSNFLQMVFIMGTMWSNTQSKIANESENFLKKYIESGYLYKEHFSNEIISLFVSCKVPTERIFWFLDEHLLKHFDEEIVSLVQTAVENASDKLNPSTAGTLLEKLTVAEKQKARESIEEI</sequence>
<dbReference type="PROSITE" id="PS50011">
    <property type="entry name" value="PROTEIN_KINASE_DOM"/>
    <property type="match status" value="1"/>
</dbReference>
<dbReference type="InterPro" id="IPR050660">
    <property type="entry name" value="NEK_Ser/Thr_kinase"/>
</dbReference>
<evidence type="ECO:0000256" key="5">
    <source>
        <dbReference type="ARBA" id="ARBA00022840"/>
    </source>
</evidence>
<dbReference type="STRING" id="5762.D2VAX4"/>
<dbReference type="PANTHER" id="PTHR43671">
    <property type="entry name" value="SERINE/THREONINE-PROTEIN KINASE NEK"/>
    <property type="match status" value="1"/>
</dbReference>
<dbReference type="EC" id="2.7.11.1" evidence="1"/>
<dbReference type="AlphaFoldDB" id="D2VAX4"/>
<evidence type="ECO:0000313" key="8">
    <source>
        <dbReference type="Proteomes" id="UP000006671"/>
    </source>
</evidence>
<dbReference type="PROSITE" id="PS00108">
    <property type="entry name" value="PROTEIN_KINASE_ST"/>
    <property type="match status" value="1"/>
</dbReference>
<dbReference type="OrthoDB" id="4062651at2759"/>
<gene>
    <name evidence="7" type="ORF">NAEGRDRAFT_66011</name>
</gene>
<evidence type="ECO:0000256" key="2">
    <source>
        <dbReference type="ARBA" id="ARBA00022679"/>
    </source>
</evidence>
<keyword evidence="8" id="KW-1185">Reference proteome</keyword>
<keyword evidence="3" id="KW-0547">Nucleotide-binding</keyword>
<accession>D2VAX4</accession>
<dbReference type="RefSeq" id="XP_002678900.1">
    <property type="nucleotide sequence ID" value="XM_002678854.1"/>
</dbReference>
<keyword evidence="2" id="KW-0808">Transferase</keyword>
<dbReference type="eggNOG" id="KOG0198">
    <property type="taxonomic scope" value="Eukaryota"/>
</dbReference>
<dbReference type="InterPro" id="IPR008271">
    <property type="entry name" value="Ser/Thr_kinase_AS"/>
</dbReference>